<evidence type="ECO:0000256" key="1">
    <source>
        <dbReference type="ARBA" id="ARBA00038501"/>
    </source>
</evidence>
<accession>A0A914YQ74</accession>
<dbReference type="Gene3D" id="3.40.50.720">
    <property type="entry name" value="NAD(P)-binding Rossmann-like Domain"/>
    <property type="match status" value="1"/>
</dbReference>
<dbReference type="Pfam" id="PF01370">
    <property type="entry name" value="Epimerase"/>
    <property type="match status" value="1"/>
</dbReference>
<dbReference type="WBParaSite" id="PSU_v2.g21183.t1">
    <property type="protein sequence ID" value="PSU_v2.g21183.t1"/>
    <property type="gene ID" value="PSU_v2.g21183"/>
</dbReference>
<reference evidence="8" key="1">
    <citation type="submission" date="2022-11" db="UniProtKB">
        <authorList>
            <consortium name="WormBaseParasite"/>
        </authorList>
    </citation>
    <scope>IDENTIFICATION</scope>
</reference>
<dbReference type="InterPro" id="IPR036291">
    <property type="entry name" value="NAD(P)-bd_dom_sf"/>
</dbReference>
<dbReference type="InterPro" id="IPR051207">
    <property type="entry name" value="ComplexI_NDUFA9_subunit"/>
</dbReference>
<dbReference type="PANTHER" id="PTHR12126:SF11">
    <property type="entry name" value="NADH DEHYDROGENASE [UBIQUINONE] 1 ALPHA SUBCOMPLEX SUBUNIT 9, MITOCHONDRIAL"/>
    <property type="match status" value="1"/>
</dbReference>
<evidence type="ECO:0000259" key="6">
    <source>
        <dbReference type="Pfam" id="PF01370"/>
    </source>
</evidence>
<dbReference type="PANTHER" id="PTHR12126">
    <property type="entry name" value="NADH-UBIQUINONE OXIDOREDUCTASE 39 KDA SUBUNIT-RELATED"/>
    <property type="match status" value="1"/>
</dbReference>
<dbReference type="GO" id="GO:0005739">
    <property type="term" value="C:mitochondrion"/>
    <property type="evidence" value="ECO:0007669"/>
    <property type="project" value="TreeGrafter"/>
</dbReference>
<dbReference type="SUPFAM" id="SSF51735">
    <property type="entry name" value="NAD(P)-binding Rossmann-fold domains"/>
    <property type="match status" value="1"/>
</dbReference>
<dbReference type="AlphaFoldDB" id="A0A914YQ74"/>
<protein>
    <recommendedName>
        <fullName evidence="2">NADH dehydrogenase [ubiquinone] 1 alpha subcomplex subunit 9, mitochondrial</fullName>
    </recommendedName>
    <alternativeName>
        <fullName evidence="4">Complex I-39kD</fullName>
    </alternativeName>
    <alternativeName>
        <fullName evidence="3">NADH-ubiquinone oxidoreductase 39 kDa subunit</fullName>
    </alternativeName>
</protein>
<dbReference type="CDD" id="cd05271">
    <property type="entry name" value="NDUFA9_like_SDR_a"/>
    <property type="match status" value="1"/>
</dbReference>
<evidence type="ECO:0000256" key="5">
    <source>
        <dbReference type="ARBA" id="ARBA00046455"/>
    </source>
</evidence>
<proteinExistence type="inferred from homology"/>
<dbReference type="InterPro" id="IPR001509">
    <property type="entry name" value="Epimerase_deHydtase"/>
</dbReference>
<evidence type="ECO:0000313" key="8">
    <source>
        <dbReference type="WBParaSite" id="PSU_v2.g21183.t1"/>
    </source>
</evidence>
<dbReference type="GO" id="GO:0044877">
    <property type="term" value="F:protein-containing complex binding"/>
    <property type="evidence" value="ECO:0007669"/>
    <property type="project" value="TreeGrafter"/>
</dbReference>
<name>A0A914YQ74_9BILA</name>
<organism evidence="7 8">
    <name type="scientific">Panagrolaimus superbus</name>
    <dbReference type="NCBI Taxonomy" id="310955"/>
    <lineage>
        <taxon>Eukaryota</taxon>
        <taxon>Metazoa</taxon>
        <taxon>Ecdysozoa</taxon>
        <taxon>Nematoda</taxon>
        <taxon>Chromadorea</taxon>
        <taxon>Rhabditida</taxon>
        <taxon>Tylenchina</taxon>
        <taxon>Panagrolaimomorpha</taxon>
        <taxon>Panagrolaimoidea</taxon>
        <taxon>Panagrolaimidae</taxon>
        <taxon>Panagrolaimus</taxon>
    </lineage>
</organism>
<keyword evidence="7" id="KW-1185">Reference proteome</keyword>
<comment type="similarity">
    <text evidence="1">Belongs to the complex I NDUFA9 subunit family.</text>
</comment>
<evidence type="ECO:0000313" key="7">
    <source>
        <dbReference type="Proteomes" id="UP000887577"/>
    </source>
</evidence>
<evidence type="ECO:0000256" key="3">
    <source>
        <dbReference type="ARBA" id="ARBA00042000"/>
    </source>
</evidence>
<sequence>MLSSLGRTSLNSTTKLSAAGRIVSYSTDLSQQQEQSKYHDIENVPQPRITSHLSQLRKGTGGRASFSGNVVTVFGSTGFLGLPVVNRLAKNGSQLILPYRCDPYYVREHKTVGELGQILFFPFELKDDDSIRKALKYSNVVVNLIGTTMPTKNYNFYETHEHGSRRIARIAREMGVERFIQVSALNATPDPKGVMLKEGSHFLRSKAHGEEAVREEFPNATIIRPSVMYGMNDQFIFIYCSRYRKTPLDLVWLYKAGEQTYKMPVHVNDVALGISKAVYDPTTDGKTYELVGPHCYKLGELIDFMYKRARCTPQFNYNFRRHGLYDPYFRTLAWGTQLWGKVFKCKVPLNWEWIEYVECTNDILSNLPGFADLGVNRLAEFEYVGGQWADKCTFYGYFDEELGDCPTVPLPLRSPPIIKGRPDPRIADSKRGFGFDVLN</sequence>
<dbReference type="Proteomes" id="UP000887577">
    <property type="component" value="Unplaced"/>
</dbReference>
<evidence type="ECO:0000256" key="4">
    <source>
        <dbReference type="ARBA" id="ARBA00043145"/>
    </source>
</evidence>
<feature type="domain" description="NAD-dependent epimerase/dehydratase" evidence="6">
    <location>
        <begin position="71"/>
        <end position="283"/>
    </location>
</feature>
<comment type="subunit">
    <text evidence="5">Complex I is composed of 45 different subunits. This a component of the hydrophobic protein fraction. Interacts with BLOC1S1. Interacts with SLC2A4. Interacts with CLOCK. Interacts with RAB5IF.</text>
</comment>
<evidence type="ECO:0000256" key="2">
    <source>
        <dbReference type="ARBA" id="ARBA00040720"/>
    </source>
</evidence>